<name>A0A7I5EE04_HAECO</name>
<organism evidence="2 3">
    <name type="scientific">Haemonchus contortus</name>
    <name type="common">Barber pole worm</name>
    <dbReference type="NCBI Taxonomy" id="6289"/>
    <lineage>
        <taxon>Eukaryota</taxon>
        <taxon>Metazoa</taxon>
        <taxon>Ecdysozoa</taxon>
        <taxon>Nematoda</taxon>
        <taxon>Chromadorea</taxon>
        <taxon>Rhabditida</taxon>
        <taxon>Rhabditina</taxon>
        <taxon>Rhabditomorpha</taxon>
        <taxon>Strongyloidea</taxon>
        <taxon>Trichostrongylidae</taxon>
        <taxon>Haemonchus</taxon>
    </lineage>
</organism>
<dbReference type="AlphaFoldDB" id="A0A7I5EE04"/>
<proteinExistence type="predicted"/>
<evidence type="ECO:0000313" key="2">
    <source>
        <dbReference type="Proteomes" id="UP000025227"/>
    </source>
</evidence>
<evidence type="ECO:0000256" key="1">
    <source>
        <dbReference type="SAM" id="MobiDB-lite"/>
    </source>
</evidence>
<accession>A0A7I5EE04</accession>
<feature type="region of interest" description="Disordered" evidence="1">
    <location>
        <begin position="1"/>
        <end position="34"/>
    </location>
</feature>
<dbReference type="OrthoDB" id="10425786at2759"/>
<dbReference type="Proteomes" id="UP000025227">
    <property type="component" value="Unplaced"/>
</dbReference>
<dbReference type="WBParaSite" id="HCON_00167430-00001">
    <property type="protein sequence ID" value="HCON_00167430-00001"/>
    <property type="gene ID" value="HCON_00167430"/>
</dbReference>
<keyword evidence="2" id="KW-1185">Reference proteome</keyword>
<sequence>MDKSEPGEDLTTGGIGPQYETLRNGVDAERNQASIVDKDDCEKEMPTEDASFMKDEGGKQLKTRDAPVMGKDDCGEKLHTEDECLLDEEQPAAETVDQSQLWTAHDDIALVTGVTHVSYFIVRITPQRQSVSKVYSPQFL</sequence>
<protein>
    <submittedName>
        <fullName evidence="3">Uncharacterized protein</fullName>
    </submittedName>
</protein>
<reference evidence="3" key="1">
    <citation type="submission" date="2020-12" db="UniProtKB">
        <authorList>
            <consortium name="WormBaseParasite"/>
        </authorList>
    </citation>
    <scope>IDENTIFICATION</scope>
    <source>
        <strain evidence="3">MHco3</strain>
    </source>
</reference>
<evidence type="ECO:0000313" key="3">
    <source>
        <dbReference type="WBParaSite" id="HCON_00167430-00001"/>
    </source>
</evidence>